<gene>
    <name evidence="3" type="ORF">BXZ70DRAFT_893521</name>
</gene>
<evidence type="ECO:0000256" key="1">
    <source>
        <dbReference type="ARBA" id="ARBA00022898"/>
    </source>
</evidence>
<organism evidence="3 4">
    <name type="scientific">Cristinia sonorae</name>
    <dbReference type="NCBI Taxonomy" id="1940300"/>
    <lineage>
        <taxon>Eukaryota</taxon>
        <taxon>Fungi</taxon>
        <taxon>Dikarya</taxon>
        <taxon>Basidiomycota</taxon>
        <taxon>Agaricomycotina</taxon>
        <taxon>Agaricomycetes</taxon>
        <taxon>Agaricomycetidae</taxon>
        <taxon>Agaricales</taxon>
        <taxon>Pleurotineae</taxon>
        <taxon>Stephanosporaceae</taxon>
        <taxon>Cristinia</taxon>
    </lineage>
</organism>
<dbReference type="PANTHER" id="PTHR43795:SF39">
    <property type="entry name" value="AMINOTRANSFERASE CLASS I_CLASSII DOMAIN-CONTAINING PROTEIN"/>
    <property type="match status" value="1"/>
</dbReference>
<dbReference type="AlphaFoldDB" id="A0A8K0UQE2"/>
<evidence type="ECO:0000259" key="2">
    <source>
        <dbReference type="Pfam" id="PF00155"/>
    </source>
</evidence>
<dbReference type="InterPro" id="IPR004839">
    <property type="entry name" value="Aminotransferase_I/II_large"/>
</dbReference>
<keyword evidence="3" id="KW-0808">Transferase</keyword>
<evidence type="ECO:0000313" key="3">
    <source>
        <dbReference type="EMBL" id="KAH8100415.1"/>
    </source>
</evidence>
<dbReference type="OrthoDB" id="7042322at2759"/>
<dbReference type="Pfam" id="PF00155">
    <property type="entry name" value="Aminotran_1_2"/>
    <property type="match status" value="1"/>
</dbReference>
<reference evidence="3" key="1">
    <citation type="journal article" date="2021" name="New Phytol.">
        <title>Evolutionary innovations through gain and loss of genes in the ectomycorrhizal Boletales.</title>
        <authorList>
            <person name="Wu G."/>
            <person name="Miyauchi S."/>
            <person name="Morin E."/>
            <person name="Kuo A."/>
            <person name="Drula E."/>
            <person name="Varga T."/>
            <person name="Kohler A."/>
            <person name="Feng B."/>
            <person name="Cao Y."/>
            <person name="Lipzen A."/>
            <person name="Daum C."/>
            <person name="Hundley H."/>
            <person name="Pangilinan J."/>
            <person name="Johnson J."/>
            <person name="Barry K."/>
            <person name="LaButti K."/>
            <person name="Ng V."/>
            <person name="Ahrendt S."/>
            <person name="Min B."/>
            <person name="Choi I.G."/>
            <person name="Park H."/>
            <person name="Plett J.M."/>
            <person name="Magnuson J."/>
            <person name="Spatafora J.W."/>
            <person name="Nagy L.G."/>
            <person name="Henrissat B."/>
            <person name="Grigoriev I.V."/>
            <person name="Yang Z.L."/>
            <person name="Xu J."/>
            <person name="Martin F.M."/>
        </authorList>
    </citation>
    <scope>NUCLEOTIDE SEQUENCE</scope>
    <source>
        <strain evidence="3">KKN 215</strain>
    </source>
</reference>
<dbReference type="GO" id="GO:0030170">
    <property type="term" value="F:pyridoxal phosphate binding"/>
    <property type="evidence" value="ECO:0007669"/>
    <property type="project" value="InterPro"/>
</dbReference>
<comment type="caution">
    <text evidence="3">The sequence shown here is derived from an EMBL/GenBank/DDBJ whole genome shotgun (WGS) entry which is preliminary data.</text>
</comment>
<dbReference type="GO" id="GO:0008483">
    <property type="term" value="F:transaminase activity"/>
    <property type="evidence" value="ECO:0007669"/>
    <property type="project" value="TreeGrafter"/>
</dbReference>
<name>A0A8K0UQE2_9AGAR</name>
<feature type="domain" description="Aminotransferase class I/classII large" evidence="2">
    <location>
        <begin position="85"/>
        <end position="252"/>
    </location>
</feature>
<dbReference type="Proteomes" id="UP000813824">
    <property type="component" value="Unassembled WGS sequence"/>
</dbReference>
<dbReference type="PANTHER" id="PTHR43795">
    <property type="entry name" value="BIFUNCTIONAL ASPARTATE AMINOTRANSFERASE AND GLUTAMATE/ASPARTATE-PREPHENATE AMINOTRANSFERASE-RELATED"/>
    <property type="match status" value="1"/>
</dbReference>
<keyword evidence="1" id="KW-0663">Pyridoxal phosphate</keyword>
<sequence length="280" mass="29857">MSLSKRGQMRASLVAPGGPLHGYFQSIKNEWRPDDTSGVCRLDIAESDLMHTELADLTSEQSFRTLTALGAPTSVGGVNASSSNRLLTSLATLFNEQWSPKTPVLPSQIIAGAGCSILIEYLVHAICDPGDVVLTPAPFWPVFSTLVSKAGVGISVLPCLPASHANSIQASVVEELANIMTWTDATLQQWDSHVAQLLAAGKPPRALLLSNPLNPLGRCYSKSALTKAAEFCEKHDLLLISDEVFALSMHADALRSSWFSNSSAHGECYHAVVSVSAFAV</sequence>
<proteinExistence type="predicted"/>
<dbReference type="InterPro" id="IPR015421">
    <property type="entry name" value="PyrdxlP-dep_Trfase_major"/>
</dbReference>
<dbReference type="Gene3D" id="3.40.640.10">
    <property type="entry name" value="Type I PLP-dependent aspartate aminotransferase-like (Major domain)"/>
    <property type="match status" value="1"/>
</dbReference>
<evidence type="ECO:0000313" key="4">
    <source>
        <dbReference type="Proteomes" id="UP000813824"/>
    </source>
</evidence>
<protein>
    <submittedName>
        <fullName evidence="3">Pyridoxal phosphate-dependent transferase</fullName>
    </submittedName>
</protein>
<dbReference type="InterPro" id="IPR015424">
    <property type="entry name" value="PyrdxlP-dep_Trfase"/>
</dbReference>
<dbReference type="GO" id="GO:0006520">
    <property type="term" value="P:amino acid metabolic process"/>
    <property type="evidence" value="ECO:0007669"/>
    <property type="project" value="TreeGrafter"/>
</dbReference>
<dbReference type="InterPro" id="IPR050478">
    <property type="entry name" value="Ethylene_sulfur-biosynth"/>
</dbReference>
<dbReference type="EMBL" id="JAEVFJ010000016">
    <property type="protein sequence ID" value="KAH8100415.1"/>
    <property type="molecule type" value="Genomic_DNA"/>
</dbReference>
<keyword evidence="4" id="KW-1185">Reference proteome</keyword>
<dbReference type="SUPFAM" id="SSF53383">
    <property type="entry name" value="PLP-dependent transferases"/>
    <property type="match status" value="1"/>
</dbReference>
<accession>A0A8K0UQE2</accession>